<evidence type="ECO:0000313" key="3">
    <source>
        <dbReference type="EMBL" id="SMA50093.1"/>
    </source>
</evidence>
<feature type="domain" description="AB hydrolase-1" evidence="2">
    <location>
        <begin position="47"/>
        <end position="151"/>
    </location>
</feature>
<feature type="transmembrane region" description="Helical" evidence="1">
    <location>
        <begin position="50"/>
        <end position="70"/>
    </location>
</feature>
<keyword evidence="1" id="KW-1133">Transmembrane helix</keyword>
<evidence type="ECO:0000259" key="2">
    <source>
        <dbReference type="Pfam" id="PF00561"/>
    </source>
</evidence>
<reference evidence="3 4" key="1">
    <citation type="submission" date="2017-03" db="EMBL/GenBank/DDBJ databases">
        <authorList>
            <person name="Afonso C.L."/>
            <person name="Miller P.J."/>
            <person name="Scott M.A."/>
            <person name="Spackman E."/>
            <person name="Goraichik I."/>
            <person name="Dimitrov K.M."/>
            <person name="Suarez D.L."/>
            <person name="Swayne D.E."/>
        </authorList>
    </citation>
    <scope>NUCLEOTIDE SEQUENCE [LARGE SCALE GENOMIC DNA]</scope>
    <source>
        <strain evidence="3">SB41UT1</strain>
    </source>
</reference>
<keyword evidence="4" id="KW-1185">Reference proteome</keyword>
<proteinExistence type="predicted"/>
<gene>
    <name evidence="3" type="primary">lip</name>
    <name evidence="3" type="ORF">EHSB41UT_03884</name>
</gene>
<protein>
    <submittedName>
        <fullName evidence="3">Lactonizing lipase</fullName>
        <ecNumber evidence="3">3.1.1.3</ecNumber>
    </submittedName>
</protein>
<sequence>MRSFSPRFRPRLRLAFLAPLLGMIISLLATPASAWWWKKDTYTETRYPIVLVNGMFGFDTTAFGLVEYWYKIPRELEKSGAEVYVAQVSGLASTEQRGLELLAQLEELQAITGAEGFNLIGHSHGGPTSRFVAGVRPDLVKSVTSVGSPHKGSPVADLVLEVGDTPVVGDAAFVIMEALSGLINLMSNNPTDNGQDATASLQSLSSSGSADFNQRFPAAIPSDCGEGDYEVDGIRYYSWGGTQAFTNPLDPSDYFFSILAPQIDEANDGLVGRCSSHMGMVIRDDYRMNHIDETNLLFGLHSLLDTDPVAVYRQHANRLQNAGL</sequence>
<evidence type="ECO:0000256" key="1">
    <source>
        <dbReference type="SAM" id="Phobius"/>
    </source>
</evidence>
<accession>A0A1X7APM1</accession>
<keyword evidence="3" id="KW-0378">Hydrolase</keyword>
<name>A0A1X7APM1_9GAMM</name>
<dbReference type="RefSeq" id="WP_242667365.1">
    <property type="nucleotide sequence ID" value="NZ_CBCSCN010000005.1"/>
</dbReference>
<organism evidence="3 4">
    <name type="scientific">Parendozoicomonas haliclonae</name>
    <dbReference type="NCBI Taxonomy" id="1960125"/>
    <lineage>
        <taxon>Bacteria</taxon>
        <taxon>Pseudomonadati</taxon>
        <taxon>Pseudomonadota</taxon>
        <taxon>Gammaproteobacteria</taxon>
        <taxon>Oceanospirillales</taxon>
        <taxon>Endozoicomonadaceae</taxon>
        <taxon>Parendozoicomonas</taxon>
    </lineage>
</organism>
<dbReference type="InterPro" id="IPR000073">
    <property type="entry name" value="AB_hydrolase_1"/>
</dbReference>
<keyword evidence="1" id="KW-0812">Transmembrane</keyword>
<dbReference type="Pfam" id="PF00561">
    <property type="entry name" value="Abhydrolase_1"/>
    <property type="match status" value="1"/>
</dbReference>
<dbReference type="Proteomes" id="UP000196573">
    <property type="component" value="Unassembled WGS sequence"/>
</dbReference>
<dbReference type="Gene3D" id="3.40.50.1820">
    <property type="entry name" value="alpha/beta hydrolase"/>
    <property type="match status" value="1"/>
</dbReference>
<evidence type="ECO:0000313" key="4">
    <source>
        <dbReference type="Proteomes" id="UP000196573"/>
    </source>
</evidence>
<dbReference type="GO" id="GO:0004806">
    <property type="term" value="F:triacylglycerol lipase activity"/>
    <property type="evidence" value="ECO:0007669"/>
    <property type="project" value="UniProtKB-EC"/>
</dbReference>
<dbReference type="SUPFAM" id="SSF53474">
    <property type="entry name" value="alpha/beta-Hydrolases"/>
    <property type="match status" value="1"/>
</dbReference>
<dbReference type="EMBL" id="FWPT01000010">
    <property type="protein sequence ID" value="SMA50093.1"/>
    <property type="molecule type" value="Genomic_DNA"/>
</dbReference>
<dbReference type="AlphaFoldDB" id="A0A1X7APM1"/>
<keyword evidence="1" id="KW-0472">Membrane</keyword>
<dbReference type="EC" id="3.1.1.3" evidence="3"/>
<dbReference type="InterPro" id="IPR029058">
    <property type="entry name" value="AB_hydrolase_fold"/>
</dbReference>